<evidence type="ECO:0000313" key="5">
    <source>
        <dbReference type="EMBL" id="QHI97699.1"/>
    </source>
</evidence>
<dbReference type="Proteomes" id="UP000464787">
    <property type="component" value="Chromosome"/>
</dbReference>
<keyword evidence="3" id="KW-0804">Transcription</keyword>
<dbReference type="Gene3D" id="3.40.50.2300">
    <property type="match status" value="2"/>
</dbReference>
<dbReference type="InterPro" id="IPR046335">
    <property type="entry name" value="LacI/GalR-like_sensor"/>
</dbReference>
<dbReference type="InterPro" id="IPR000843">
    <property type="entry name" value="HTH_LacI"/>
</dbReference>
<evidence type="ECO:0000256" key="1">
    <source>
        <dbReference type="ARBA" id="ARBA00023015"/>
    </source>
</evidence>
<dbReference type="InterPro" id="IPR010982">
    <property type="entry name" value="Lambda_DNA-bd_dom_sf"/>
</dbReference>
<dbReference type="GO" id="GO:0003700">
    <property type="term" value="F:DNA-binding transcription factor activity"/>
    <property type="evidence" value="ECO:0007669"/>
    <property type="project" value="TreeGrafter"/>
</dbReference>
<dbReference type="SMART" id="SM00354">
    <property type="entry name" value="HTH_LACI"/>
    <property type="match status" value="1"/>
</dbReference>
<dbReference type="PROSITE" id="PS50932">
    <property type="entry name" value="HTH_LACI_2"/>
    <property type="match status" value="1"/>
</dbReference>
<dbReference type="KEGG" id="xyk:GT347_06645"/>
<dbReference type="PANTHER" id="PTHR30146:SF138">
    <property type="entry name" value="TRANSCRIPTIONAL REGULATORY PROTEIN"/>
    <property type="match status" value="1"/>
</dbReference>
<dbReference type="RefSeq" id="WP_160551217.1">
    <property type="nucleotide sequence ID" value="NZ_CP047650.1"/>
</dbReference>
<reference evidence="5 6" key="1">
    <citation type="submission" date="2020-01" db="EMBL/GenBank/DDBJ databases">
        <title>Genome sequencing of strain KACC 21265.</title>
        <authorList>
            <person name="Heo J."/>
            <person name="Kim S.-J."/>
            <person name="Kim J.-S."/>
            <person name="Hong S.-B."/>
            <person name="Kwon S.-W."/>
        </authorList>
    </citation>
    <scope>NUCLEOTIDE SEQUENCE [LARGE SCALE GENOMIC DNA]</scope>
    <source>
        <strain evidence="5 6">KACC 21265</strain>
    </source>
</reference>
<dbReference type="EMBL" id="CP047650">
    <property type="protein sequence ID" value="QHI97699.1"/>
    <property type="molecule type" value="Genomic_DNA"/>
</dbReference>
<dbReference type="CDD" id="cd06267">
    <property type="entry name" value="PBP1_LacI_sugar_binding-like"/>
    <property type="match status" value="1"/>
</dbReference>
<dbReference type="GO" id="GO:0000976">
    <property type="term" value="F:transcription cis-regulatory region binding"/>
    <property type="evidence" value="ECO:0007669"/>
    <property type="project" value="TreeGrafter"/>
</dbReference>
<organism evidence="5 6">
    <name type="scientific">Xylophilus rhododendri</name>
    <dbReference type="NCBI Taxonomy" id="2697032"/>
    <lineage>
        <taxon>Bacteria</taxon>
        <taxon>Pseudomonadati</taxon>
        <taxon>Pseudomonadota</taxon>
        <taxon>Betaproteobacteria</taxon>
        <taxon>Burkholderiales</taxon>
        <taxon>Xylophilus</taxon>
    </lineage>
</organism>
<keyword evidence="6" id="KW-1185">Reference proteome</keyword>
<dbReference type="SUPFAM" id="SSF47413">
    <property type="entry name" value="lambda repressor-like DNA-binding domains"/>
    <property type="match status" value="1"/>
</dbReference>
<name>A0A857J3I7_9BURK</name>
<sequence>MILRADRKRAATLRDVSQAAGVSTATVSKFLNGIQRFTAEVEARIAQAVDELGYSLNPMARGMITGLSGNVGIVVLDIRNPHFTSLIKGASRVASGAGLNLIIADAAESTLPELRVLQSLTRRVDGLIVSARLPAPVIDALLASGTPVVFYGRPSAYAGSHSVGCDNVDAGLRLGRHLRELGHRRICYLGFSGARWSHDRARGLAQAFEGTDTRLRIVDAAAPSTEEAERLAATLLQSPRKDDAIVAYNDLMALGLLLQARALGVRVPQQLSVAGFDNIAYGRLASPALTSVDMMGEATGELAMRRLIGVIEGRAADMGDGPLASQVVARESTAPRRSG</sequence>
<feature type="domain" description="HTH lacI-type" evidence="4">
    <location>
        <begin position="11"/>
        <end position="65"/>
    </location>
</feature>
<keyword evidence="1" id="KW-0805">Transcription regulation</keyword>
<accession>A0A857J3I7</accession>
<evidence type="ECO:0000256" key="2">
    <source>
        <dbReference type="ARBA" id="ARBA00023125"/>
    </source>
</evidence>
<proteinExistence type="predicted"/>
<gene>
    <name evidence="5" type="ORF">GT347_06645</name>
</gene>
<dbReference type="AlphaFoldDB" id="A0A857J3I7"/>
<keyword evidence="2" id="KW-0238">DNA-binding</keyword>
<dbReference type="Gene3D" id="1.10.260.40">
    <property type="entry name" value="lambda repressor-like DNA-binding domains"/>
    <property type="match status" value="1"/>
</dbReference>
<dbReference type="CDD" id="cd01392">
    <property type="entry name" value="HTH_LacI"/>
    <property type="match status" value="1"/>
</dbReference>
<dbReference type="SUPFAM" id="SSF53822">
    <property type="entry name" value="Periplasmic binding protein-like I"/>
    <property type="match status" value="1"/>
</dbReference>
<dbReference type="Pfam" id="PF00356">
    <property type="entry name" value="LacI"/>
    <property type="match status" value="1"/>
</dbReference>
<protein>
    <submittedName>
        <fullName evidence="5">Substrate-binding domain-containing protein</fullName>
    </submittedName>
</protein>
<dbReference type="InterPro" id="IPR028082">
    <property type="entry name" value="Peripla_BP_I"/>
</dbReference>
<dbReference type="Pfam" id="PF13377">
    <property type="entry name" value="Peripla_BP_3"/>
    <property type="match status" value="1"/>
</dbReference>
<evidence type="ECO:0000313" key="6">
    <source>
        <dbReference type="Proteomes" id="UP000464787"/>
    </source>
</evidence>
<evidence type="ECO:0000259" key="4">
    <source>
        <dbReference type="PROSITE" id="PS50932"/>
    </source>
</evidence>
<dbReference type="PANTHER" id="PTHR30146">
    <property type="entry name" value="LACI-RELATED TRANSCRIPTIONAL REPRESSOR"/>
    <property type="match status" value="1"/>
</dbReference>
<evidence type="ECO:0000256" key="3">
    <source>
        <dbReference type="ARBA" id="ARBA00023163"/>
    </source>
</evidence>